<keyword evidence="1" id="KW-1133">Transmembrane helix</keyword>
<dbReference type="Proteomes" id="UP001237448">
    <property type="component" value="Unassembled WGS sequence"/>
</dbReference>
<keyword evidence="4" id="KW-1185">Reference proteome</keyword>
<keyword evidence="1" id="KW-0812">Transmembrane</keyword>
<dbReference type="GO" id="GO:0004016">
    <property type="term" value="F:adenylate cyclase activity"/>
    <property type="evidence" value="ECO:0007669"/>
    <property type="project" value="UniProtKB-EC"/>
</dbReference>
<dbReference type="PANTHER" id="PTHR43081">
    <property type="entry name" value="ADENYLATE CYCLASE, TERMINAL-DIFFERENTIATION SPECIFIC-RELATED"/>
    <property type="match status" value="1"/>
</dbReference>
<keyword evidence="1" id="KW-0472">Membrane</keyword>
<evidence type="ECO:0000313" key="4">
    <source>
        <dbReference type="Proteomes" id="UP001237448"/>
    </source>
</evidence>
<organism evidence="3 4">
    <name type="scientific">Labrys monachus</name>
    <dbReference type="NCBI Taxonomy" id="217067"/>
    <lineage>
        <taxon>Bacteria</taxon>
        <taxon>Pseudomonadati</taxon>
        <taxon>Pseudomonadota</taxon>
        <taxon>Alphaproteobacteria</taxon>
        <taxon>Hyphomicrobiales</taxon>
        <taxon>Xanthobacteraceae</taxon>
        <taxon>Labrys</taxon>
    </lineage>
</organism>
<evidence type="ECO:0000256" key="1">
    <source>
        <dbReference type="SAM" id="Phobius"/>
    </source>
</evidence>
<dbReference type="PROSITE" id="PS50125">
    <property type="entry name" value="GUANYLATE_CYCLASE_2"/>
    <property type="match status" value="1"/>
</dbReference>
<protein>
    <submittedName>
        <fullName evidence="3">Adenylate cyclase</fullName>
        <ecNumber evidence="3">4.6.1.1</ecNumber>
    </submittedName>
</protein>
<feature type="transmembrane region" description="Helical" evidence="1">
    <location>
        <begin position="403"/>
        <end position="422"/>
    </location>
</feature>
<dbReference type="PANTHER" id="PTHR43081:SF1">
    <property type="entry name" value="ADENYLATE CYCLASE, TERMINAL-DIFFERENTIATION SPECIFIC"/>
    <property type="match status" value="1"/>
</dbReference>
<dbReference type="EMBL" id="JAUSVK010000001">
    <property type="protein sequence ID" value="MDQ0393020.1"/>
    <property type="molecule type" value="Genomic_DNA"/>
</dbReference>
<dbReference type="SMART" id="SM00044">
    <property type="entry name" value="CYCc"/>
    <property type="match status" value="1"/>
</dbReference>
<evidence type="ECO:0000313" key="3">
    <source>
        <dbReference type="EMBL" id="MDQ0393020.1"/>
    </source>
</evidence>
<dbReference type="InterPro" id="IPR007890">
    <property type="entry name" value="CHASE2"/>
</dbReference>
<dbReference type="RefSeq" id="WP_307427751.1">
    <property type="nucleotide sequence ID" value="NZ_JAUSVK010000001.1"/>
</dbReference>
<keyword evidence="3" id="KW-0456">Lyase</keyword>
<sequence>MVLPLVAAALLTMFEPAPLPRLREIVFDSYQRWNAKPRDPDSPVRIVAIDEKSLAAVGQWPWPRDTIAKLTQKLTEAGAAAIAFDIVFGEPDQSSPDLLVRKLPTSEERTALERAMSASDVSHDATFARALQDAPAVLGVVGGEDGVPIQAKSGFAFAGDNPADFLPRFKAGIVPVPLLMAAAKGLGAVNWIPDGDSVIRKVPTLVSAGNKLVPTLSLEAVRIALGADTIVVRASNASGQTALGSESGINAIKVGDLVVQTEANGEIRLIARKADPSSWISASSVLDGSFSPDEVRGRIVFVGTAAIGISDWRSTPVETSIPGVEVHAQIVEQILAGANLVRPDWMRGVEAFLILALGGLLAWILRRTRNMPLVSTAAGLAIPLMIAGTSWLLFVRADVLLDAVMPSVGVLGVFIAGTLYHYQEAEHRRAEVRSMFGRFVTPAVVERLVEAPDRIVLGGEIRELTVMFSDVRDFTGLAERQTPEGVVSLIRRIHTPATDAVLRHNGTLDKFIGDGMMAFWNAPLDIAEHATLACLAALDIAAMADTFVDPAIEIGIGLHTGQACVGNLGSAQRLEYSALGDSVNLASRVEQLTKVYGVAIIVTEDTRTAVRSLPFLEIDRVTVRGRQAAISLFALHTGTDDQSFKLLQSVQADMLAAYRAGAFDQAVQILEANAEAYGEAYARLRAYYRRTIGTLRADPRPDWQGINQL</sequence>
<proteinExistence type="predicted"/>
<dbReference type="Gene3D" id="3.30.70.1230">
    <property type="entry name" value="Nucleotide cyclase"/>
    <property type="match status" value="1"/>
</dbReference>
<gene>
    <name evidence="3" type="ORF">J3R73_002812</name>
</gene>
<reference evidence="3 4" key="1">
    <citation type="submission" date="2023-07" db="EMBL/GenBank/DDBJ databases">
        <title>Genomic Encyclopedia of Type Strains, Phase IV (KMG-IV): sequencing the most valuable type-strain genomes for metagenomic binning, comparative biology and taxonomic classification.</title>
        <authorList>
            <person name="Goeker M."/>
        </authorList>
    </citation>
    <scope>NUCLEOTIDE SEQUENCE [LARGE SCALE GENOMIC DNA]</scope>
    <source>
        <strain evidence="3 4">DSM 5896</strain>
    </source>
</reference>
<dbReference type="CDD" id="cd07302">
    <property type="entry name" value="CHD"/>
    <property type="match status" value="1"/>
</dbReference>
<feature type="transmembrane region" description="Helical" evidence="1">
    <location>
        <begin position="345"/>
        <end position="365"/>
    </location>
</feature>
<dbReference type="InterPro" id="IPR050697">
    <property type="entry name" value="Adenylyl/Guanylyl_Cyclase_3/4"/>
</dbReference>
<dbReference type="SUPFAM" id="SSF55073">
    <property type="entry name" value="Nucleotide cyclase"/>
    <property type="match status" value="1"/>
</dbReference>
<dbReference type="Pfam" id="PF05226">
    <property type="entry name" value="CHASE2"/>
    <property type="match status" value="1"/>
</dbReference>
<dbReference type="InterPro" id="IPR001054">
    <property type="entry name" value="A/G_cyclase"/>
</dbReference>
<evidence type="ECO:0000259" key="2">
    <source>
        <dbReference type="PROSITE" id="PS50125"/>
    </source>
</evidence>
<name>A0ABU0FEI2_9HYPH</name>
<dbReference type="EC" id="4.6.1.1" evidence="3"/>
<dbReference type="InterPro" id="IPR029787">
    <property type="entry name" value="Nucleotide_cyclase"/>
</dbReference>
<feature type="domain" description="Guanylate cyclase" evidence="2">
    <location>
        <begin position="465"/>
        <end position="590"/>
    </location>
</feature>
<dbReference type="SMART" id="SM01080">
    <property type="entry name" value="CHASE2"/>
    <property type="match status" value="1"/>
</dbReference>
<accession>A0ABU0FEI2</accession>
<feature type="transmembrane region" description="Helical" evidence="1">
    <location>
        <begin position="377"/>
        <end position="397"/>
    </location>
</feature>
<comment type="caution">
    <text evidence="3">The sequence shown here is derived from an EMBL/GenBank/DDBJ whole genome shotgun (WGS) entry which is preliminary data.</text>
</comment>
<dbReference type="Pfam" id="PF00211">
    <property type="entry name" value="Guanylate_cyc"/>
    <property type="match status" value="1"/>
</dbReference>